<dbReference type="Proteomes" id="UP000254235">
    <property type="component" value="Unassembled WGS sequence"/>
</dbReference>
<organism evidence="1 2">
    <name type="scientific">Prevotella pallens</name>
    <dbReference type="NCBI Taxonomy" id="60133"/>
    <lineage>
        <taxon>Bacteria</taxon>
        <taxon>Pseudomonadati</taxon>
        <taxon>Bacteroidota</taxon>
        <taxon>Bacteroidia</taxon>
        <taxon>Bacteroidales</taxon>
        <taxon>Prevotellaceae</taxon>
        <taxon>Prevotella</taxon>
    </lineage>
</organism>
<dbReference type="GeneID" id="78570780"/>
<dbReference type="OrthoDB" id="2060268at2"/>
<accession>A0A379F1H5</accession>
<name>A0A379F1H5_9BACT</name>
<dbReference type="AlphaFoldDB" id="A0A379F1H5"/>
<evidence type="ECO:0000313" key="1">
    <source>
        <dbReference type="EMBL" id="SUC12481.1"/>
    </source>
</evidence>
<proteinExistence type="predicted"/>
<dbReference type="RefSeq" id="WP_115083271.1">
    <property type="nucleotide sequence ID" value="NZ_CAUQQE010000001.1"/>
</dbReference>
<reference evidence="1 2" key="1">
    <citation type="submission" date="2018-06" db="EMBL/GenBank/DDBJ databases">
        <authorList>
            <consortium name="Pathogen Informatics"/>
            <person name="Doyle S."/>
        </authorList>
    </citation>
    <scope>NUCLEOTIDE SEQUENCE [LARGE SCALE GENOMIC DNA]</scope>
    <source>
        <strain evidence="1 2">NCTC13043</strain>
    </source>
</reference>
<gene>
    <name evidence="1" type="ORF">NCTC13043_01086</name>
</gene>
<sequence>MFTGIDYVLYTQKKQEVFIQDVKNSFSLWSNPHYVIDDEDETTDIYVAKNKYMFDLMDEKGFYTNKDSGEGPFLLIFNSNYSSDSNSITLVLPKDIETSKFARKVFEWLKTIL</sequence>
<protein>
    <submittedName>
        <fullName evidence="1">Uncharacterized protein</fullName>
    </submittedName>
</protein>
<dbReference type="EMBL" id="UGTP01000001">
    <property type="protein sequence ID" value="SUC12481.1"/>
    <property type="molecule type" value="Genomic_DNA"/>
</dbReference>
<evidence type="ECO:0000313" key="2">
    <source>
        <dbReference type="Proteomes" id="UP000254235"/>
    </source>
</evidence>